<protein>
    <submittedName>
        <fullName evidence="2">Uncharacterized protein</fullName>
    </submittedName>
</protein>
<dbReference type="Proteomes" id="UP001168821">
    <property type="component" value="Unassembled WGS sequence"/>
</dbReference>
<proteinExistence type="predicted"/>
<feature type="region of interest" description="Disordered" evidence="1">
    <location>
        <begin position="1"/>
        <end position="50"/>
    </location>
</feature>
<sequence length="100" mass="11199">MLVIAPNNNINNNNNSNINSDNGLSSSPHPATRPPEGVSSPSKSTQPLIMSKAYRDGLFQRCRRCRRGDFQSATTEPFTSIRFSRRHSNIIFYYCDSSTS</sequence>
<comment type="caution">
    <text evidence="2">The sequence shown here is derived from an EMBL/GenBank/DDBJ whole genome shotgun (WGS) entry which is preliminary data.</text>
</comment>
<accession>A0AA38I8I7</accession>
<evidence type="ECO:0000313" key="3">
    <source>
        <dbReference type="Proteomes" id="UP001168821"/>
    </source>
</evidence>
<keyword evidence="3" id="KW-1185">Reference proteome</keyword>
<gene>
    <name evidence="2" type="ORF">Zmor_016957</name>
</gene>
<name>A0AA38I8I7_9CUCU</name>
<dbReference type="AlphaFoldDB" id="A0AA38I8I7"/>
<evidence type="ECO:0000313" key="2">
    <source>
        <dbReference type="EMBL" id="KAJ3650881.1"/>
    </source>
</evidence>
<feature type="compositionally biased region" description="Low complexity" evidence="1">
    <location>
        <begin position="7"/>
        <end position="22"/>
    </location>
</feature>
<feature type="compositionally biased region" description="Polar residues" evidence="1">
    <location>
        <begin position="39"/>
        <end position="48"/>
    </location>
</feature>
<dbReference type="EMBL" id="JALNTZ010000005">
    <property type="protein sequence ID" value="KAJ3650881.1"/>
    <property type="molecule type" value="Genomic_DNA"/>
</dbReference>
<evidence type="ECO:0000256" key="1">
    <source>
        <dbReference type="SAM" id="MobiDB-lite"/>
    </source>
</evidence>
<reference evidence="2" key="1">
    <citation type="journal article" date="2023" name="G3 (Bethesda)">
        <title>Whole genome assemblies of Zophobas morio and Tenebrio molitor.</title>
        <authorList>
            <person name="Kaur S."/>
            <person name="Stinson S.A."/>
            <person name="diCenzo G.C."/>
        </authorList>
    </citation>
    <scope>NUCLEOTIDE SEQUENCE</scope>
    <source>
        <strain evidence="2">QUZm001</strain>
    </source>
</reference>
<organism evidence="2 3">
    <name type="scientific">Zophobas morio</name>
    <dbReference type="NCBI Taxonomy" id="2755281"/>
    <lineage>
        <taxon>Eukaryota</taxon>
        <taxon>Metazoa</taxon>
        <taxon>Ecdysozoa</taxon>
        <taxon>Arthropoda</taxon>
        <taxon>Hexapoda</taxon>
        <taxon>Insecta</taxon>
        <taxon>Pterygota</taxon>
        <taxon>Neoptera</taxon>
        <taxon>Endopterygota</taxon>
        <taxon>Coleoptera</taxon>
        <taxon>Polyphaga</taxon>
        <taxon>Cucujiformia</taxon>
        <taxon>Tenebrionidae</taxon>
        <taxon>Zophobas</taxon>
    </lineage>
</organism>